<proteinExistence type="predicted"/>
<organism evidence="2 3">
    <name type="scientific">Favolaschia claudopus</name>
    <dbReference type="NCBI Taxonomy" id="2862362"/>
    <lineage>
        <taxon>Eukaryota</taxon>
        <taxon>Fungi</taxon>
        <taxon>Dikarya</taxon>
        <taxon>Basidiomycota</taxon>
        <taxon>Agaricomycotina</taxon>
        <taxon>Agaricomycetes</taxon>
        <taxon>Agaricomycetidae</taxon>
        <taxon>Agaricales</taxon>
        <taxon>Marasmiineae</taxon>
        <taxon>Mycenaceae</taxon>
        <taxon>Favolaschia</taxon>
    </lineage>
</organism>
<reference evidence="2 3" key="1">
    <citation type="journal article" date="2024" name="J Genomics">
        <title>Draft genome sequencing and assembly of Favolaschia claudopus CIRM-BRFM 2984 isolated from oak limbs.</title>
        <authorList>
            <person name="Navarro D."/>
            <person name="Drula E."/>
            <person name="Chaduli D."/>
            <person name="Cazenave R."/>
            <person name="Ahrendt S."/>
            <person name="Wang J."/>
            <person name="Lipzen A."/>
            <person name="Daum C."/>
            <person name="Barry K."/>
            <person name="Grigoriev I.V."/>
            <person name="Favel A."/>
            <person name="Rosso M.N."/>
            <person name="Martin F."/>
        </authorList>
    </citation>
    <scope>NUCLEOTIDE SEQUENCE [LARGE SCALE GENOMIC DNA]</scope>
    <source>
        <strain evidence="2 3">CIRM-BRFM 2984</strain>
    </source>
</reference>
<name>A0AAW0CLP8_9AGAR</name>
<evidence type="ECO:0000313" key="3">
    <source>
        <dbReference type="Proteomes" id="UP001362999"/>
    </source>
</evidence>
<protein>
    <submittedName>
        <fullName evidence="2">Uncharacterized protein</fullName>
    </submittedName>
</protein>
<sequence length="233" mass="25325">MSNLRFNTQAHWDRILAAPPPSIEELASDFPGYSFDTSGFGEDQEIEVTSLPPHMEARIPVSAYPRVDLTSLTTPQRPLPTLDSSYITPLSNSPGTPAAFVLKDLNSYAPYPPIDANEQNQLLPYVPDIMRQQHIAAAADKYVADVGAAAGEQWRHQMLANDAARSPVDNSGGKDGGDKKKEKKRGRGKKDKENDGGDETSGNKKAFNGDDLIMIARAAETVRVGVGVKYTEI</sequence>
<accession>A0AAW0CLP8</accession>
<dbReference type="Proteomes" id="UP001362999">
    <property type="component" value="Unassembled WGS sequence"/>
</dbReference>
<dbReference type="EMBL" id="JAWWNJ010000016">
    <property type="protein sequence ID" value="KAK7039765.1"/>
    <property type="molecule type" value="Genomic_DNA"/>
</dbReference>
<gene>
    <name evidence="2" type="ORF">R3P38DRAFT_3181580</name>
</gene>
<evidence type="ECO:0000313" key="2">
    <source>
        <dbReference type="EMBL" id="KAK7039765.1"/>
    </source>
</evidence>
<keyword evidence="3" id="KW-1185">Reference proteome</keyword>
<evidence type="ECO:0000256" key="1">
    <source>
        <dbReference type="SAM" id="MobiDB-lite"/>
    </source>
</evidence>
<feature type="region of interest" description="Disordered" evidence="1">
    <location>
        <begin position="160"/>
        <end position="209"/>
    </location>
</feature>
<dbReference type="AlphaFoldDB" id="A0AAW0CLP8"/>
<comment type="caution">
    <text evidence="2">The sequence shown here is derived from an EMBL/GenBank/DDBJ whole genome shotgun (WGS) entry which is preliminary data.</text>
</comment>